<evidence type="ECO:0000313" key="13">
    <source>
        <dbReference type="EMBL" id="AFZ49029.1"/>
    </source>
</evidence>
<dbReference type="SUPFAM" id="SSF47226">
    <property type="entry name" value="Histidine-containing phosphotransfer domain, HPT domain"/>
    <property type="match status" value="1"/>
</dbReference>
<keyword evidence="3 7" id="KW-0597">Phosphoprotein</keyword>
<dbReference type="AlphaFoldDB" id="K9YQ64"/>
<comment type="catalytic activity">
    <reaction evidence="1">
        <text>ATP + protein L-histidine = ADP + protein N-phospho-L-histidine.</text>
        <dbReference type="EC" id="2.7.13.3"/>
    </reaction>
</comment>
<feature type="coiled-coil region" evidence="8">
    <location>
        <begin position="267"/>
        <end position="301"/>
    </location>
</feature>
<gene>
    <name evidence="13" type="ORF">Dacsa_0221</name>
</gene>
<evidence type="ECO:0000256" key="8">
    <source>
        <dbReference type="SAM" id="Coils"/>
    </source>
</evidence>
<dbReference type="InterPro" id="IPR003594">
    <property type="entry name" value="HATPase_dom"/>
</dbReference>
<dbReference type="Gene3D" id="1.20.120.160">
    <property type="entry name" value="HPT domain"/>
    <property type="match status" value="1"/>
</dbReference>
<reference evidence="13" key="1">
    <citation type="submission" date="2012-04" db="EMBL/GenBank/DDBJ databases">
        <title>Finished genome of Dactylococcopsis salina PCC 8305.</title>
        <authorList>
            <consortium name="US DOE Joint Genome Institute"/>
            <person name="Gugger M."/>
            <person name="Coursin T."/>
            <person name="Rippka R."/>
            <person name="Tandeau De Marsac N."/>
            <person name="Huntemann M."/>
            <person name="Wei C.-L."/>
            <person name="Han J."/>
            <person name="Detter J.C."/>
            <person name="Han C."/>
            <person name="Tapia R."/>
            <person name="Daligault H."/>
            <person name="Chen A."/>
            <person name="Krypides N."/>
            <person name="Mavromatis K."/>
            <person name="Markowitz V."/>
            <person name="Szeto E."/>
            <person name="Ivanova N."/>
            <person name="Ovchinnikova G."/>
            <person name="Pagani I."/>
            <person name="Pati A."/>
            <person name="Goodwin L."/>
            <person name="Peters L."/>
            <person name="Pitluck S."/>
            <person name="Woyke T."/>
            <person name="Kerfeld C."/>
        </authorList>
    </citation>
    <scope>NUCLEOTIDE SEQUENCE [LARGE SCALE GENOMIC DNA]</scope>
    <source>
        <strain evidence="13">PCC 8305</strain>
    </source>
</reference>
<dbReference type="SUPFAM" id="SSF50341">
    <property type="entry name" value="CheW-like"/>
    <property type="match status" value="1"/>
</dbReference>
<dbReference type="PRINTS" id="PR00344">
    <property type="entry name" value="BCTRLSENSOR"/>
</dbReference>
<dbReference type="InterPro" id="IPR005467">
    <property type="entry name" value="His_kinase_dom"/>
</dbReference>
<keyword evidence="6" id="KW-0902">Two-component regulatory system</keyword>
<dbReference type="PANTHER" id="PTHR43395">
    <property type="entry name" value="SENSOR HISTIDINE KINASE CHEA"/>
    <property type="match status" value="1"/>
</dbReference>
<dbReference type="KEGG" id="dsl:Dacsa_0221"/>
<dbReference type="Gene3D" id="3.30.565.10">
    <property type="entry name" value="Histidine kinase-like ATPase, C-terminal domain"/>
    <property type="match status" value="1"/>
</dbReference>
<dbReference type="SMART" id="SM00448">
    <property type="entry name" value="REC"/>
    <property type="match status" value="1"/>
</dbReference>
<dbReference type="SMART" id="SM00260">
    <property type="entry name" value="CheW"/>
    <property type="match status" value="1"/>
</dbReference>
<feature type="domain" description="CheW-like" evidence="12">
    <location>
        <begin position="610"/>
        <end position="756"/>
    </location>
</feature>
<dbReference type="FunFam" id="3.30.565.10:FF:000016">
    <property type="entry name" value="Chemotaxis protein CheA, putative"/>
    <property type="match status" value="1"/>
</dbReference>
<dbReference type="Gene3D" id="2.30.30.40">
    <property type="entry name" value="SH3 Domains"/>
    <property type="match status" value="1"/>
</dbReference>
<accession>K9YQ64</accession>
<evidence type="ECO:0000256" key="5">
    <source>
        <dbReference type="ARBA" id="ARBA00022777"/>
    </source>
</evidence>
<evidence type="ECO:0000256" key="1">
    <source>
        <dbReference type="ARBA" id="ARBA00000085"/>
    </source>
</evidence>
<dbReference type="Pfam" id="PF00072">
    <property type="entry name" value="Response_reg"/>
    <property type="match status" value="1"/>
</dbReference>
<feature type="region of interest" description="Disordered" evidence="9">
    <location>
        <begin position="222"/>
        <end position="247"/>
    </location>
</feature>
<dbReference type="RefSeq" id="WP_015228042.1">
    <property type="nucleotide sequence ID" value="NC_019780.1"/>
</dbReference>
<dbReference type="PROSITE" id="PS50110">
    <property type="entry name" value="RESPONSE_REGULATORY"/>
    <property type="match status" value="1"/>
</dbReference>
<dbReference type="Pfam" id="PF02895">
    <property type="entry name" value="H-kinase_dim"/>
    <property type="match status" value="1"/>
</dbReference>
<protein>
    <recommendedName>
        <fullName evidence="2">histidine kinase</fullName>
        <ecNumber evidence="2">2.7.13.3</ecNumber>
    </recommendedName>
</protein>
<dbReference type="EC" id="2.7.13.3" evidence="2"/>
<dbReference type="PANTHER" id="PTHR43395:SF1">
    <property type="entry name" value="CHEMOTAXIS PROTEIN CHEA"/>
    <property type="match status" value="1"/>
</dbReference>
<dbReference type="HOGENOM" id="CLU_000650_2_1_3"/>
<dbReference type="SUPFAM" id="SSF52172">
    <property type="entry name" value="CheY-like"/>
    <property type="match status" value="1"/>
</dbReference>
<evidence type="ECO:0000256" key="9">
    <source>
        <dbReference type="SAM" id="MobiDB-lite"/>
    </source>
</evidence>
<evidence type="ECO:0000256" key="6">
    <source>
        <dbReference type="ARBA" id="ARBA00023012"/>
    </source>
</evidence>
<dbReference type="SMART" id="SM00387">
    <property type="entry name" value="HATPase_c"/>
    <property type="match status" value="1"/>
</dbReference>
<dbReference type="OrthoDB" id="291966at2"/>
<dbReference type="InterPro" id="IPR004358">
    <property type="entry name" value="Sig_transdc_His_kin-like_C"/>
</dbReference>
<dbReference type="PROSITE" id="PS50851">
    <property type="entry name" value="CHEW"/>
    <property type="match status" value="1"/>
</dbReference>
<evidence type="ECO:0000259" key="12">
    <source>
        <dbReference type="PROSITE" id="PS50851"/>
    </source>
</evidence>
<evidence type="ECO:0000256" key="4">
    <source>
        <dbReference type="ARBA" id="ARBA00022679"/>
    </source>
</evidence>
<evidence type="ECO:0000256" key="3">
    <source>
        <dbReference type="ARBA" id="ARBA00022553"/>
    </source>
</evidence>
<evidence type="ECO:0000259" key="10">
    <source>
        <dbReference type="PROSITE" id="PS50109"/>
    </source>
</evidence>
<feature type="modified residue" description="4-aspartylphosphate" evidence="7">
    <location>
        <position position="834"/>
    </location>
</feature>
<dbReference type="EMBL" id="CP003944">
    <property type="protein sequence ID" value="AFZ49029.1"/>
    <property type="molecule type" value="Genomic_DNA"/>
</dbReference>
<dbReference type="InterPro" id="IPR036097">
    <property type="entry name" value="HisK_dim/P_sf"/>
</dbReference>
<feature type="compositionally biased region" description="Low complexity" evidence="9">
    <location>
        <begin position="238"/>
        <end position="247"/>
    </location>
</feature>
<dbReference type="InterPro" id="IPR036061">
    <property type="entry name" value="CheW-like_dom_sf"/>
</dbReference>
<dbReference type="InterPro" id="IPR051315">
    <property type="entry name" value="Bact_Chemotaxis_CheA"/>
</dbReference>
<keyword evidence="4" id="KW-0808">Transferase</keyword>
<keyword evidence="14" id="KW-1185">Reference proteome</keyword>
<dbReference type="InterPro" id="IPR004105">
    <property type="entry name" value="CheA-like_dim"/>
</dbReference>
<dbReference type="InterPro" id="IPR011006">
    <property type="entry name" value="CheY-like_superfamily"/>
</dbReference>
<dbReference type="eggNOG" id="COG0784">
    <property type="taxonomic scope" value="Bacteria"/>
</dbReference>
<dbReference type="Gene3D" id="1.10.287.560">
    <property type="entry name" value="Histidine kinase CheA-like, homodimeric domain"/>
    <property type="match status" value="1"/>
</dbReference>
<dbReference type="STRING" id="13035.Dacsa_0221"/>
<feature type="domain" description="Histidine kinase" evidence="10">
    <location>
        <begin position="361"/>
        <end position="608"/>
    </location>
</feature>
<dbReference type="InterPro" id="IPR036890">
    <property type="entry name" value="HATPase_C_sf"/>
</dbReference>
<dbReference type="GO" id="GO:0005737">
    <property type="term" value="C:cytoplasm"/>
    <property type="evidence" value="ECO:0007669"/>
    <property type="project" value="InterPro"/>
</dbReference>
<evidence type="ECO:0000256" key="7">
    <source>
        <dbReference type="PROSITE-ProRule" id="PRU00169"/>
    </source>
</evidence>
<organism evidence="13 14">
    <name type="scientific">Dactylococcopsis salina (strain PCC 8305)</name>
    <name type="common">Myxobactron salinum</name>
    <dbReference type="NCBI Taxonomy" id="13035"/>
    <lineage>
        <taxon>Bacteria</taxon>
        <taxon>Bacillati</taxon>
        <taxon>Cyanobacteriota</taxon>
        <taxon>Cyanophyceae</taxon>
        <taxon>Nodosilineales</taxon>
        <taxon>Cymatolegaceae</taxon>
        <taxon>Dactylococcopsis</taxon>
    </lineage>
</organism>
<dbReference type="PROSITE" id="PS50109">
    <property type="entry name" value="HIS_KIN"/>
    <property type="match status" value="1"/>
</dbReference>
<dbReference type="InterPro" id="IPR002545">
    <property type="entry name" value="CheW-lke_dom"/>
</dbReference>
<evidence type="ECO:0000313" key="14">
    <source>
        <dbReference type="Proteomes" id="UP000010482"/>
    </source>
</evidence>
<dbReference type="eggNOG" id="COG0643">
    <property type="taxonomic scope" value="Bacteria"/>
</dbReference>
<dbReference type="GO" id="GO:0006935">
    <property type="term" value="P:chemotaxis"/>
    <property type="evidence" value="ECO:0007669"/>
    <property type="project" value="InterPro"/>
</dbReference>
<dbReference type="InterPro" id="IPR037006">
    <property type="entry name" value="CheA-like_homodim_sf"/>
</dbReference>
<sequence length="910" mass="101918">MQRNQPQNLDRNQYLEQAKTHLETIERGLLNLSGVIKPPETLQILYQAAEFINTGAVTHEMETIQQIAQFFEDCFGVMRTASVVSDKHLEELLWRVFDTFQGLVDMHAMSQAPTEYTKQVEQEVYKGLQPTLNEARNYLKTRILHEEAEENPESLTLFQEEEAPTLIEGYNQQVVETTANAFPDYLGMNHLSEVIEASPQAEEQTLDVTAIEVYIEEAPRLTTEPEAVSPTAKEEEPATPTVAPAPTPAKAGASLFEQTIKVPARLMDNLNNLIGELVVNRNSLEQDQERLRRFLDNLLEQVSNLNDLGVRMQDLYERSLLENSLLASKSNSIRRLTTVSANGNDGGNRSNSEQNHQAEYDPLEMDRFSGFHLLSQEMIELIVRVRESTSDLEFLVDEVEQEARIFRQVTTSLQEGFTAARMVPFSEVADRLPRAVRNISLKLNKKAKLQVEGKDTLVDKVILEELYDPMTHLVNNAIAHGVESPEERINNGKPEAGVIKVKAHHQGNNSIISISDDGAGLDPIRIRRKAVEKGLISEADARSLPDIDIFDFIFHPGFSTKDQADDLAGRGVGMDVVHSSLSKLRGSINIDSTPGKGTKFLINLPLTLSITTALCCQLNQSSIAFPMDGVEDKFETSKENIKVNQKGERFIRWQRSSTLLPFKHLSELLSYNRTLTRTNVFAAQSETDEISVVVLRSTGNLIAVQVDQVLGQQEIVIKQLSGPVPKPVGVSGATVTSDGTVMTIADVLELIALFYGRVRKDVMTAMRAQQEKASQLEEGEAEPMVLIVDDSITVRELLSMTFSKAGYRVEQARDGKEAWEKLRAGLACDMMFCDIEMPRMDGLELLSRIKEEERFAELPIGMLTSRGAERHRQMASRLGAKGYFTKPYLEEVLLDAAKRMLRGENFKNSR</sequence>
<proteinExistence type="predicted"/>
<keyword evidence="8" id="KW-0175">Coiled coil</keyword>
<dbReference type="CDD" id="cd16916">
    <property type="entry name" value="HATPase_CheA-like"/>
    <property type="match status" value="1"/>
</dbReference>
<dbReference type="InterPro" id="IPR001789">
    <property type="entry name" value="Sig_transdc_resp-reg_receiver"/>
</dbReference>
<dbReference type="SUPFAM" id="SSF47384">
    <property type="entry name" value="Homodimeric domain of signal transducing histidine kinase"/>
    <property type="match status" value="1"/>
</dbReference>
<dbReference type="Gene3D" id="3.40.50.2300">
    <property type="match status" value="1"/>
</dbReference>
<dbReference type="SUPFAM" id="SSF55874">
    <property type="entry name" value="ATPase domain of HSP90 chaperone/DNA topoisomerase II/histidine kinase"/>
    <property type="match status" value="1"/>
</dbReference>
<dbReference type="SMART" id="SM01231">
    <property type="entry name" value="H-kinase_dim"/>
    <property type="match status" value="1"/>
</dbReference>
<dbReference type="PATRIC" id="fig|13035.3.peg.256"/>
<dbReference type="Pfam" id="PF02518">
    <property type="entry name" value="HATPase_c"/>
    <property type="match status" value="1"/>
</dbReference>
<evidence type="ECO:0000259" key="11">
    <source>
        <dbReference type="PROSITE" id="PS50110"/>
    </source>
</evidence>
<dbReference type="GO" id="GO:0000155">
    <property type="term" value="F:phosphorelay sensor kinase activity"/>
    <property type="evidence" value="ECO:0007669"/>
    <property type="project" value="InterPro"/>
</dbReference>
<name>K9YQ64_DACS8</name>
<feature type="domain" description="Response regulatory" evidence="11">
    <location>
        <begin position="784"/>
        <end position="901"/>
    </location>
</feature>
<dbReference type="Proteomes" id="UP000010482">
    <property type="component" value="Chromosome"/>
</dbReference>
<dbReference type="Pfam" id="PF01584">
    <property type="entry name" value="CheW"/>
    <property type="match status" value="1"/>
</dbReference>
<evidence type="ECO:0000256" key="2">
    <source>
        <dbReference type="ARBA" id="ARBA00012438"/>
    </source>
</evidence>
<keyword evidence="5" id="KW-0418">Kinase</keyword>
<dbReference type="InterPro" id="IPR036641">
    <property type="entry name" value="HPT_dom_sf"/>
</dbReference>